<feature type="binding site" evidence="9">
    <location>
        <position position="94"/>
    </location>
    <ligand>
        <name>Fe cation</name>
        <dbReference type="ChEBI" id="CHEBI:24875"/>
        <label>1</label>
    </ligand>
</feature>
<dbReference type="Pfam" id="PF13646">
    <property type="entry name" value="HEAT_2"/>
    <property type="match status" value="2"/>
</dbReference>
<dbReference type="HAMAP" id="MF_03101">
    <property type="entry name" value="Deoxyhypusine_hydroxylase"/>
    <property type="match status" value="1"/>
</dbReference>
<dbReference type="SMART" id="SM00567">
    <property type="entry name" value="EZ_HEAT"/>
    <property type="match status" value="7"/>
</dbReference>
<gene>
    <name evidence="10" type="ORF">BQ4739_LOCUS15493</name>
</gene>
<feature type="binding site" evidence="9">
    <location>
        <position position="233"/>
    </location>
    <ligand>
        <name>Fe cation</name>
        <dbReference type="ChEBI" id="CHEBI:24875"/>
        <label>2</label>
    </ligand>
</feature>
<keyword evidence="7 9" id="KW-0503">Monooxygenase</keyword>
<evidence type="ECO:0000256" key="7">
    <source>
        <dbReference type="ARBA" id="ARBA00023033"/>
    </source>
</evidence>
<comment type="function">
    <text evidence="9">Catalyzes the hydroxylation of the N(6)-(4-aminobutyl)-L-lysine intermediate to form hypusine, an essential post-translational modification only found in mature eIF-5A factor.</text>
</comment>
<comment type="pathway">
    <text evidence="2 9">Protein modification; eIF5A hypusination.</text>
</comment>
<dbReference type="InterPro" id="IPR011989">
    <property type="entry name" value="ARM-like"/>
</dbReference>
<proteinExistence type="inferred from homology"/>
<dbReference type="PANTHER" id="PTHR12697">
    <property type="entry name" value="PBS LYASE HEAT-LIKE PROTEIN"/>
    <property type="match status" value="1"/>
</dbReference>
<evidence type="ECO:0000256" key="5">
    <source>
        <dbReference type="ARBA" id="ARBA00023002"/>
    </source>
</evidence>
<dbReference type="STRING" id="3088.A0A383WEP7"/>
<keyword evidence="5 9" id="KW-0560">Oxidoreductase</keyword>
<dbReference type="UniPathway" id="UPA00354"/>
<keyword evidence="4" id="KW-0677">Repeat</keyword>
<dbReference type="EC" id="1.14.99.29" evidence="9"/>
<keyword evidence="3 9" id="KW-0479">Metal-binding</keyword>
<dbReference type="GO" id="GO:0046872">
    <property type="term" value="F:metal ion binding"/>
    <property type="evidence" value="ECO:0007669"/>
    <property type="project" value="UniProtKB-KW"/>
</dbReference>
<comment type="catalytic activity">
    <reaction evidence="1 9">
        <text>[eIF5A protein]-deoxyhypusine + AH2 + O2 = [eIF5A protein]-hypusine + A + H2O</text>
        <dbReference type="Rhea" id="RHEA:14101"/>
        <dbReference type="Rhea" id="RHEA-COMP:10144"/>
        <dbReference type="Rhea" id="RHEA-COMP:12592"/>
        <dbReference type="ChEBI" id="CHEBI:13193"/>
        <dbReference type="ChEBI" id="CHEBI:15377"/>
        <dbReference type="ChEBI" id="CHEBI:15379"/>
        <dbReference type="ChEBI" id="CHEBI:17499"/>
        <dbReference type="ChEBI" id="CHEBI:82657"/>
        <dbReference type="ChEBI" id="CHEBI:91175"/>
        <dbReference type="EC" id="1.14.99.29"/>
    </reaction>
</comment>
<dbReference type="InterPro" id="IPR027517">
    <property type="entry name" value="Deoxyhypusine_hydroxylase"/>
</dbReference>
<keyword evidence="6 9" id="KW-0408">Iron</keyword>
<dbReference type="SUPFAM" id="SSF48371">
    <property type="entry name" value="ARM repeat"/>
    <property type="match status" value="1"/>
</dbReference>
<organism evidence="10 11">
    <name type="scientific">Tetradesmus obliquus</name>
    <name type="common">Green alga</name>
    <name type="synonym">Acutodesmus obliquus</name>
    <dbReference type="NCBI Taxonomy" id="3088"/>
    <lineage>
        <taxon>Eukaryota</taxon>
        <taxon>Viridiplantae</taxon>
        <taxon>Chlorophyta</taxon>
        <taxon>core chlorophytes</taxon>
        <taxon>Chlorophyceae</taxon>
        <taxon>CS clade</taxon>
        <taxon>Sphaeropleales</taxon>
        <taxon>Scenedesmaceae</taxon>
        <taxon>Tetradesmus</taxon>
    </lineage>
</organism>
<evidence type="ECO:0000256" key="9">
    <source>
        <dbReference type="HAMAP-Rule" id="MF_03101"/>
    </source>
</evidence>
<dbReference type="InterPro" id="IPR016024">
    <property type="entry name" value="ARM-type_fold"/>
</dbReference>
<evidence type="ECO:0000256" key="3">
    <source>
        <dbReference type="ARBA" id="ARBA00022723"/>
    </source>
</evidence>
<evidence type="ECO:0000256" key="1">
    <source>
        <dbReference type="ARBA" id="ARBA00000068"/>
    </source>
</evidence>
<dbReference type="EMBL" id="FNXT01001226">
    <property type="protein sequence ID" value="SZX75196.1"/>
    <property type="molecule type" value="Genomic_DNA"/>
</dbReference>
<comment type="similarity">
    <text evidence="9">Belongs to the deoxyhypusine hydroxylase family.</text>
</comment>
<feature type="binding site" evidence="9">
    <location>
        <position position="61"/>
    </location>
    <ligand>
        <name>Fe cation</name>
        <dbReference type="ChEBI" id="CHEBI:24875"/>
        <label>1</label>
    </ligand>
</feature>
<dbReference type="Pfam" id="PF03130">
    <property type="entry name" value="HEAT_PBS"/>
    <property type="match status" value="2"/>
</dbReference>
<accession>A0A383WEP7</accession>
<keyword evidence="8 9" id="KW-0386">Hypusine biosynthesis</keyword>
<feature type="binding site" evidence="9">
    <location>
        <position position="95"/>
    </location>
    <ligand>
        <name>Fe cation</name>
        <dbReference type="ChEBI" id="CHEBI:24875"/>
        <label>1</label>
    </ligand>
</feature>
<protein>
    <recommendedName>
        <fullName evidence="9">Deoxyhypusine hydroxylase</fullName>
        <shortName evidence="9">DOHH</shortName>
        <ecNumber evidence="9">1.14.99.29</ecNumber>
    </recommendedName>
    <alternativeName>
        <fullName evidence="9">Deoxyhypusine dioxygenase</fullName>
    </alternativeName>
    <alternativeName>
        <fullName evidence="9">Deoxyhypusine monooxygenase</fullName>
    </alternativeName>
</protein>
<evidence type="ECO:0000256" key="4">
    <source>
        <dbReference type="ARBA" id="ARBA00022737"/>
    </source>
</evidence>
<dbReference type="PANTHER" id="PTHR12697:SF5">
    <property type="entry name" value="DEOXYHYPUSINE HYDROXYLASE"/>
    <property type="match status" value="1"/>
</dbReference>
<evidence type="ECO:0000313" key="10">
    <source>
        <dbReference type="EMBL" id="SZX75196.1"/>
    </source>
</evidence>
<evidence type="ECO:0000256" key="8">
    <source>
        <dbReference type="ARBA" id="ARBA00023256"/>
    </source>
</evidence>
<dbReference type="AlphaFoldDB" id="A0A383WEP7"/>
<feature type="binding site" evidence="9">
    <location>
        <position position="234"/>
    </location>
    <ligand>
        <name>Fe cation</name>
        <dbReference type="ChEBI" id="CHEBI:24875"/>
        <label>2</label>
    </ligand>
</feature>
<dbReference type="GO" id="GO:0019135">
    <property type="term" value="F:deoxyhypusine monooxygenase activity"/>
    <property type="evidence" value="ECO:0007669"/>
    <property type="project" value="UniProtKB-UniRule"/>
</dbReference>
<feature type="binding site" evidence="9">
    <location>
        <position position="314"/>
    </location>
    <ligand>
        <name>Fe cation</name>
        <dbReference type="ChEBI" id="CHEBI:24875"/>
        <label>2</label>
    </ligand>
</feature>
<dbReference type="Gene3D" id="1.25.10.10">
    <property type="entry name" value="Leucine-rich Repeat Variant"/>
    <property type="match status" value="2"/>
</dbReference>
<reference evidence="10 11" key="1">
    <citation type="submission" date="2016-10" db="EMBL/GenBank/DDBJ databases">
        <authorList>
            <person name="Cai Z."/>
        </authorList>
    </citation>
    <scope>NUCLEOTIDE SEQUENCE [LARGE SCALE GENOMIC DNA]</scope>
</reference>
<feature type="binding site" evidence="9">
    <location>
        <position position="313"/>
    </location>
    <ligand>
        <name>Fe cation</name>
        <dbReference type="ChEBI" id="CHEBI:24875"/>
        <label>2</label>
    </ligand>
</feature>
<dbReference type="InterPro" id="IPR004155">
    <property type="entry name" value="PBS_lyase_HEAT"/>
</dbReference>
<comment type="cofactor">
    <cofactor evidence="9">
        <name>Fe(2+)</name>
        <dbReference type="ChEBI" id="CHEBI:29033"/>
    </cofactor>
    <text evidence="9">Binds 2 Fe(2+) ions per subunit.</text>
</comment>
<dbReference type="Proteomes" id="UP000256970">
    <property type="component" value="Unassembled WGS sequence"/>
</dbReference>
<comment type="caution">
    <text evidence="9">Lacks conserved residue(s) required for the propagation of feature annotation.</text>
</comment>
<evidence type="ECO:0000256" key="2">
    <source>
        <dbReference type="ARBA" id="ARBA00005041"/>
    </source>
</evidence>
<name>A0A383WEP7_TETOB</name>
<keyword evidence="11" id="KW-1185">Reference proteome</keyword>
<evidence type="ECO:0000313" key="11">
    <source>
        <dbReference type="Proteomes" id="UP000256970"/>
    </source>
</evidence>
<sequence length="370" mass="39316">MATLVQAPEEVVQRLQQKLQADDTSLPDKYRALFSLRNVAGTEATHALTKALQDESDLFRHDVAFCLGQRQDPTAVGILKQLVADSQQHAMVRHEAAEALGAIADPDCLQLLQRHAADSCQEVAETCQLALGRLAYLEQKKAATAAADGADGAAAAAAAAGEAEEQSPYYSVDPTPALPSSTPVEQLRVLLLDPKAPMFERYRALFALRNKGGEEAVAVLGEAFSCSSALLKHEVAYVMGQMQHPASAGVLGRVLQCAVYVVCDRAGSRSCPGVVWLLKHEVAYVMGQMQHPASAGVLGRVLQDTQEHAMVRHEAAEALGSVADAASVALLKQFAQDPEPIVAHSCVVALDMLEHEASGAFEYADTGAAQ</sequence>
<evidence type="ECO:0000256" key="6">
    <source>
        <dbReference type="ARBA" id="ARBA00023004"/>
    </source>
</evidence>